<dbReference type="EMBL" id="KJ025957">
    <property type="protein sequence ID" value="AHY25293.1"/>
    <property type="molecule type" value="Genomic_DNA"/>
</dbReference>
<keyword evidence="3" id="KW-0808">Transferase</keyword>
<dbReference type="Gene3D" id="3.30.572.10">
    <property type="entry name" value="Thymidylate synthase/dCMP hydroxymethylase domain"/>
    <property type="match status" value="1"/>
</dbReference>
<dbReference type="InterPro" id="IPR014619">
    <property type="entry name" value="Deoxycytidylate_hydroxyMease"/>
</dbReference>
<feature type="domain" description="Thymidylate synthase/dCMP hydroxymethylase" evidence="5">
    <location>
        <begin position="24"/>
        <end position="220"/>
    </location>
</feature>
<keyword evidence="2 6" id="KW-0489">Methyltransferase</keyword>
<dbReference type="Pfam" id="PF00303">
    <property type="entry name" value="Thymidylat_synt"/>
    <property type="match status" value="1"/>
</dbReference>
<evidence type="ECO:0000259" key="5">
    <source>
        <dbReference type="Pfam" id="PF00303"/>
    </source>
</evidence>
<evidence type="ECO:0000256" key="2">
    <source>
        <dbReference type="ARBA" id="ARBA00022603"/>
    </source>
</evidence>
<dbReference type="InterPro" id="IPR045097">
    <property type="entry name" value="Thymidate_synth/dCMP_Mease"/>
</dbReference>
<dbReference type="GO" id="GO:0047153">
    <property type="term" value="F:deoxycytidylate 5-hydroxymethyltransferase activity"/>
    <property type="evidence" value="ECO:0007669"/>
    <property type="project" value="InterPro"/>
</dbReference>
<dbReference type="GeneID" id="19484931"/>
<dbReference type="InterPro" id="IPR023451">
    <property type="entry name" value="Thymidate_synth/dCMP_Mease_dom"/>
</dbReference>
<proteinExistence type="inferred from homology"/>
<gene>
    <name evidence="6" type="ORF">PS2_043</name>
</gene>
<keyword evidence="7" id="KW-1185">Reference proteome</keyword>
<dbReference type="GO" id="GO:0032259">
    <property type="term" value="P:methylation"/>
    <property type="evidence" value="ECO:0007669"/>
    <property type="project" value="UniProtKB-KW"/>
</dbReference>
<evidence type="ECO:0000313" key="6">
    <source>
        <dbReference type="EMBL" id="AHY25293.1"/>
    </source>
</evidence>
<sequence length="245" mass="28925">MHFTIEDIRDTLMTKFLENDFVTDKTGVKTVEVLGVSFIADEDVIFGKPNLEYVERELAWYKSKSLFVKDIPGKVPAIWEAISSTKGEINSNYGWAIWSRDNGFQFERVLEELVRNPDSRRAQMIYTRPSMHDDYKRDGMSDFMCTSNAQYFIRRGKLHVSVYMRSNDAFFGYRNDFHWQKYVLTELAAELHKKGVDVEVGDIYWNVGSLHLYEKHFYFLDYYADTGEYAVTKSQIDEYYRKKSE</sequence>
<dbReference type="KEGG" id="vg:19484931"/>
<dbReference type="PANTHER" id="PTHR11548:SF1">
    <property type="entry name" value="THYMIDYLATE SYNTHASE 1"/>
    <property type="match status" value="1"/>
</dbReference>
<feature type="active site" evidence="4">
    <location>
        <position position="145"/>
    </location>
</feature>
<evidence type="ECO:0000313" key="7">
    <source>
        <dbReference type="Proteomes" id="UP000024445"/>
    </source>
</evidence>
<dbReference type="GO" id="GO:0006231">
    <property type="term" value="P:dTMP biosynthetic process"/>
    <property type="evidence" value="ECO:0007669"/>
    <property type="project" value="TreeGrafter"/>
</dbReference>
<evidence type="ECO:0000256" key="1">
    <source>
        <dbReference type="ARBA" id="ARBA00009972"/>
    </source>
</evidence>
<evidence type="ECO:0000256" key="3">
    <source>
        <dbReference type="ARBA" id="ARBA00022679"/>
    </source>
</evidence>
<accession>A0A023W5H6</accession>
<dbReference type="RefSeq" id="YP_009030090.1">
    <property type="nucleotide sequence ID" value="NC_024121.1"/>
</dbReference>
<dbReference type="Proteomes" id="UP000024445">
    <property type="component" value="Segment"/>
</dbReference>
<comment type="similarity">
    <text evidence="1">Belongs to the thymidylate synthase family.</text>
</comment>
<protein>
    <submittedName>
        <fullName evidence="6">dCMP hydroxymethylase</fullName>
    </submittedName>
</protein>
<dbReference type="PIRSF" id="PIRSF036750">
    <property type="entry name" value="dCMP_HMase"/>
    <property type="match status" value="1"/>
</dbReference>
<dbReference type="PANTHER" id="PTHR11548">
    <property type="entry name" value="THYMIDYLATE SYNTHASE 1"/>
    <property type="match status" value="1"/>
</dbReference>
<dbReference type="OrthoDB" id="8554at10239"/>
<dbReference type="SUPFAM" id="SSF55831">
    <property type="entry name" value="Thymidylate synthase/dCMP hydroxymethylase"/>
    <property type="match status" value="1"/>
</dbReference>
<name>A0A023W5H6_9CAUD</name>
<dbReference type="GO" id="GO:0004799">
    <property type="term" value="F:thymidylate synthase activity"/>
    <property type="evidence" value="ECO:0007669"/>
    <property type="project" value="TreeGrafter"/>
</dbReference>
<organism evidence="6 7">
    <name type="scientific">Serratia phage PS2</name>
    <dbReference type="NCBI Taxonomy" id="1481112"/>
    <lineage>
        <taxon>Viruses</taxon>
        <taxon>Duplodnaviria</taxon>
        <taxon>Heunggongvirae</taxon>
        <taxon>Uroviricota</taxon>
        <taxon>Caudoviricetes</taxon>
        <taxon>Muldoonvirus</taxon>
        <taxon>Muldoonvirus PS2</taxon>
    </lineage>
</organism>
<reference evidence="6 7" key="1">
    <citation type="submission" date="2014-01" db="EMBL/GenBank/DDBJ databases">
        <authorList>
            <person name="Zhang G."/>
            <person name="Jin J."/>
            <person name="Li Z.J."/>
            <person name="Wang S.W."/>
            <person name="Chen S.J."/>
            <person name="Wang S.M."/>
            <person name="Wang X.T."/>
            <person name="Li Y.H."/>
            <person name="Wang J."/>
            <person name="Yang C.K."/>
            <person name="Wang L."/>
        </authorList>
    </citation>
    <scope>NUCLEOTIDE SEQUENCE [LARGE SCALE GENOMIC DNA]</scope>
</reference>
<dbReference type="InterPro" id="IPR036926">
    <property type="entry name" value="Thymidate_synth/dCMP_Mease_sf"/>
</dbReference>
<evidence type="ECO:0000256" key="4">
    <source>
        <dbReference type="PIRSR" id="PIRSR036750-1"/>
    </source>
</evidence>